<dbReference type="PIRSF" id="PIRSF000808">
    <property type="entry name" value="GalT"/>
    <property type="match status" value="1"/>
</dbReference>
<dbReference type="GO" id="GO:0008270">
    <property type="term" value="F:zinc ion binding"/>
    <property type="evidence" value="ECO:0007669"/>
    <property type="project" value="InterPro"/>
</dbReference>
<dbReference type="Proteomes" id="UP000177177">
    <property type="component" value="Unassembled WGS sequence"/>
</dbReference>
<evidence type="ECO:0000256" key="1">
    <source>
        <dbReference type="PIRSR" id="PIRSR000808-1"/>
    </source>
</evidence>
<dbReference type="InterPro" id="IPR053177">
    <property type="entry name" value="ADP-glucose_phosphorylase"/>
</dbReference>
<evidence type="ECO:0000313" key="4">
    <source>
        <dbReference type="EMBL" id="OHA02805.1"/>
    </source>
</evidence>
<evidence type="ECO:0000313" key="5">
    <source>
        <dbReference type="Proteomes" id="UP000177177"/>
    </source>
</evidence>
<dbReference type="InterPro" id="IPR036265">
    <property type="entry name" value="HIT-like_sf"/>
</dbReference>
<dbReference type="SUPFAM" id="SSF54197">
    <property type="entry name" value="HIT-like"/>
    <property type="match status" value="2"/>
</dbReference>
<gene>
    <name evidence="4" type="ORF">A3C92_00930</name>
</gene>
<dbReference type="PANTHER" id="PTHR42763">
    <property type="entry name" value="ADP-GLUCOSE PHOSPHORYLASE"/>
    <property type="match status" value="1"/>
</dbReference>
<evidence type="ECO:0000259" key="3">
    <source>
        <dbReference type="Pfam" id="PF16268"/>
    </source>
</evidence>
<feature type="domain" description="DUF4921" evidence="3">
    <location>
        <begin position="142"/>
        <end position="335"/>
    </location>
</feature>
<dbReference type="Pfam" id="PF16268">
    <property type="entry name" value="DUF4921"/>
    <property type="match status" value="1"/>
</dbReference>
<dbReference type="PANTHER" id="PTHR42763:SF2">
    <property type="entry name" value="ADP-GLUCOSE PHOSPHORYLASE"/>
    <property type="match status" value="1"/>
</dbReference>
<feature type="region of interest" description="Disordered" evidence="2">
    <location>
        <begin position="1"/>
        <end position="24"/>
    </location>
</feature>
<dbReference type="InterPro" id="IPR032576">
    <property type="entry name" value="DUF4921"/>
</dbReference>
<dbReference type="GO" id="GO:0006012">
    <property type="term" value="P:galactose metabolic process"/>
    <property type="evidence" value="ECO:0007669"/>
    <property type="project" value="InterPro"/>
</dbReference>
<evidence type="ECO:0000256" key="2">
    <source>
        <dbReference type="SAM" id="MobiDB-lite"/>
    </source>
</evidence>
<organism evidence="4 5">
    <name type="scientific">Candidatus Sungbacteria bacterium RIFCSPHIGHO2_02_FULL_53_17</name>
    <dbReference type="NCBI Taxonomy" id="1802275"/>
    <lineage>
        <taxon>Bacteria</taxon>
        <taxon>Candidatus Sungiibacteriota</taxon>
    </lineage>
</organism>
<proteinExistence type="predicted"/>
<dbReference type="Gene3D" id="3.30.428.10">
    <property type="entry name" value="HIT-like"/>
    <property type="match status" value="2"/>
</dbReference>
<dbReference type="AlphaFoldDB" id="A0A1G2KTL1"/>
<dbReference type="GO" id="GO:0008108">
    <property type="term" value="F:UDP-glucose:hexose-1-phosphate uridylyltransferase activity"/>
    <property type="evidence" value="ECO:0007669"/>
    <property type="project" value="InterPro"/>
</dbReference>
<protein>
    <recommendedName>
        <fullName evidence="3">DUF4921 domain-containing protein</fullName>
    </recommendedName>
</protein>
<sequence length="345" mass="37651">MNEDAEQTKHPSHAPSELRQDPVSGEWVVIATGRAKRPQDFASAPQKRATPSAYPCPFEVLFPNAHSVYARDGGTNADEWLVQVVPNKYPAFVGGACPVLREVGPYRVTDGIGFHEVVITRDHARPLGVQTSTEAELVLRAYQDRFRAIKADSCMRYISVFHNHGPLAGATIEHPHSQIIATPVIPPDIGRSIAGSHAYAQTHGGACVHCAVLRHELRAGERVVYENNDAVVLAPFASKTAFELRVMPRTHCAYFEEAGASERRGVAEALTVSLARIAKGLGDPDYNFFLHTAPVGPPESFSHYHWHIEIIPKTAVWAGFEIGTGIEISTISPEEAAAFLKNVIV</sequence>
<dbReference type="InterPro" id="IPR001937">
    <property type="entry name" value="GalP_UDPtransf1"/>
</dbReference>
<accession>A0A1G2KTL1</accession>
<name>A0A1G2KTL1_9BACT</name>
<comment type="caution">
    <text evidence="4">The sequence shown here is derived from an EMBL/GenBank/DDBJ whole genome shotgun (WGS) entry which is preliminary data.</text>
</comment>
<feature type="active site" description="Tele-UMP-histidine intermediate" evidence="1">
    <location>
        <position position="176"/>
    </location>
</feature>
<reference evidence="4 5" key="1">
    <citation type="journal article" date="2016" name="Nat. Commun.">
        <title>Thousands of microbial genomes shed light on interconnected biogeochemical processes in an aquifer system.</title>
        <authorList>
            <person name="Anantharaman K."/>
            <person name="Brown C.T."/>
            <person name="Hug L.A."/>
            <person name="Sharon I."/>
            <person name="Castelle C.J."/>
            <person name="Probst A.J."/>
            <person name="Thomas B.C."/>
            <person name="Singh A."/>
            <person name="Wilkins M.J."/>
            <person name="Karaoz U."/>
            <person name="Brodie E.L."/>
            <person name="Williams K.H."/>
            <person name="Hubbard S.S."/>
            <person name="Banfield J.F."/>
        </authorList>
    </citation>
    <scope>NUCLEOTIDE SEQUENCE [LARGE SCALE GENOMIC DNA]</scope>
</reference>
<dbReference type="EMBL" id="MHQN01000031">
    <property type="protein sequence ID" value="OHA02805.1"/>
    <property type="molecule type" value="Genomic_DNA"/>
</dbReference>